<dbReference type="PANTHER" id="PTHR11815:SF10">
    <property type="entry name" value="SUCCINATE--COA LIGASE [GDP-FORMING] SUBUNIT BETA, MITOCHONDRIAL"/>
    <property type="match status" value="1"/>
</dbReference>
<feature type="binding site" evidence="10">
    <location>
        <position position="209"/>
    </location>
    <ligand>
        <name>Mg(2+)</name>
        <dbReference type="ChEBI" id="CHEBI:18420"/>
    </ligand>
</feature>
<dbReference type="InterPro" id="IPR016102">
    <property type="entry name" value="Succinyl-CoA_synth-like"/>
</dbReference>
<dbReference type="GO" id="GO:0006104">
    <property type="term" value="P:succinyl-CoA metabolic process"/>
    <property type="evidence" value="ECO:0007669"/>
    <property type="project" value="TreeGrafter"/>
</dbReference>
<comment type="catalytic activity">
    <reaction evidence="10">
        <text>GTP + succinate + CoA = succinyl-CoA + GDP + phosphate</text>
        <dbReference type="Rhea" id="RHEA:22120"/>
        <dbReference type="ChEBI" id="CHEBI:30031"/>
        <dbReference type="ChEBI" id="CHEBI:37565"/>
        <dbReference type="ChEBI" id="CHEBI:43474"/>
        <dbReference type="ChEBI" id="CHEBI:57287"/>
        <dbReference type="ChEBI" id="CHEBI:57292"/>
        <dbReference type="ChEBI" id="CHEBI:58189"/>
    </reaction>
</comment>
<dbReference type="FunFam" id="3.30.1490.20:FF:000002">
    <property type="entry name" value="Succinate--CoA ligase [ADP-forming] subunit beta"/>
    <property type="match status" value="1"/>
</dbReference>
<protein>
    <recommendedName>
        <fullName evidence="10">Succinate--CoA ligase [ADP-forming] subunit beta</fullName>
        <ecNumber evidence="10">6.2.1.5</ecNumber>
    </recommendedName>
    <alternativeName>
        <fullName evidence="10">Succinyl-CoA synthetase subunit beta</fullName>
        <shortName evidence="10">SCS-beta</shortName>
    </alternativeName>
</protein>
<dbReference type="UniPathway" id="UPA00223">
    <property type="reaction ID" value="UER00999"/>
</dbReference>
<dbReference type="PROSITE" id="PS50975">
    <property type="entry name" value="ATP_GRASP"/>
    <property type="match status" value="1"/>
</dbReference>
<keyword evidence="5 10" id="KW-0547">Nucleotide-binding</keyword>
<comment type="pathway">
    <text evidence="9">One-carbon metabolism; formaldehyde assimilation via serine pathway.</text>
</comment>
<comment type="catalytic activity">
    <reaction evidence="10">
        <text>succinate + ATP + CoA = succinyl-CoA + ADP + phosphate</text>
        <dbReference type="Rhea" id="RHEA:17661"/>
        <dbReference type="ChEBI" id="CHEBI:30031"/>
        <dbReference type="ChEBI" id="CHEBI:30616"/>
        <dbReference type="ChEBI" id="CHEBI:43474"/>
        <dbReference type="ChEBI" id="CHEBI:57287"/>
        <dbReference type="ChEBI" id="CHEBI:57292"/>
        <dbReference type="ChEBI" id="CHEBI:456216"/>
        <dbReference type="EC" id="6.2.1.5"/>
    </reaction>
</comment>
<evidence type="ECO:0000259" key="11">
    <source>
        <dbReference type="PROSITE" id="PS50975"/>
    </source>
</evidence>
<dbReference type="PANTHER" id="PTHR11815">
    <property type="entry name" value="SUCCINYL-COA SYNTHETASE BETA CHAIN"/>
    <property type="match status" value="1"/>
</dbReference>
<dbReference type="Pfam" id="PF00549">
    <property type="entry name" value="Ligase_CoA"/>
    <property type="match status" value="1"/>
</dbReference>
<evidence type="ECO:0000256" key="4">
    <source>
        <dbReference type="ARBA" id="ARBA00022723"/>
    </source>
</evidence>
<comment type="pathway">
    <text evidence="10">Carbohydrate metabolism; tricarboxylic acid cycle; succinate from succinyl-CoA (ligase route): step 1/1.</text>
</comment>
<feature type="domain" description="ATP-grasp" evidence="11">
    <location>
        <begin position="9"/>
        <end position="259"/>
    </location>
</feature>
<evidence type="ECO:0000256" key="8">
    <source>
        <dbReference type="ARBA" id="ARBA00052241"/>
    </source>
</evidence>
<dbReference type="GO" id="GO:0004776">
    <property type="term" value="F:succinate-CoA ligase (GDP-forming) activity"/>
    <property type="evidence" value="ECO:0007669"/>
    <property type="project" value="RHEA"/>
</dbReference>
<evidence type="ECO:0000256" key="3">
    <source>
        <dbReference type="ARBA" id="ARBA00022598"/>
    </source>
</evidence>
<dbReference type="OrthoDB" id="9802602at2"/>
<dbReference type="HAMAP" id="MF_00558">
    <property type="entry name" value="Succ_CoA_beta"/>
    <property type="match status" value="1"/>
</dbReference>
<dbReference type="PIRSF" id="PIRSF001554">
    <property type="entry name" value="SucCS_beta"/>
    <property type="match status" value="1"/>
</dbReference>
<dbReference type="GO" id="GO:0042709">
    <property type="term" value="C:succinate-CoA ligase complex"/>
    <property type="evidence" value="ECO:0007669"/>
    <property type="project" value="UniProtKB-ARBA"/>
</dbReference>
<organism evidence="12 13">
    <name type="scientific">Sphingobium algorifonticola</name>
    <dbReference type="NCBI Taxonomy" id="2008318"/>
    <lineage>
        <taxon>Bacteria</taxon>
        <taxon>Pseudomonadati</taxon>
        <taxon>Pseudomonadota</taxon>
        <taxon>Alphaproteobacteria</taxon>
        <taxon>Sphingomonadales</taxon>
        <taxon>Sphingomonadaceae</taxon>
        <taxon>Sphingobium</taxon>
    </lineage>
</organism>
<keyword evidence="13" id="KW-1185">Reference proteome</keyword>
<evidence type="ECO:0000256" key="9">
    <source>
        <dbReference type="ARBA" id="ARBA00060690"/>
    </source>
</evidence>
<dbReference type="FunFam" id="3.40.50.261:FF:000001">
    <property type="entry name" value="Succinate--CoA ligase [ADP-forming] subunit beta"/>
    <property type="match status" value="1"/>
</dbReference>
<comment type="caution">
    <text evidence="12">The sequence shown here is derived from an EMBL/GenBank/DDBJ whole genome shotgun (WGS) entry which is preliminary data.</text>
</comment>
<feature type="binding site" evidence="10">
    <location>
        <position position="46"/>
    </location>
    <ligand>
        <name>ATP</name>
        <dbReference type="ChEBI" id="CHEBI:30616"/>
    </ligand>
</feature>
<dbReference type="EMBL" id="RZUL01000001">
    <property type="protein sequence ID" value="RVT43400.1"/>
    <property type="molecule type" value="Genomic_DNA"/>
</dbReference>
<dbReference type="GO" id="GO:0000287">
    <property type="term" value="F:magnesium ion binding"/>
    <property type="evidence" value="ECO:0007669"/>
    <property type="project" value="UniProtKB-UniRule"/>
</dbReference>
<dbReference type="InterPro" id="IPR011761">
    <property type="entry name" value="ATP-grasp"/>
</dbReference>
<dbReference type="GO" id="GO:0005524">
    <property type="term" value="F:ATP binding"/>
    <property type="evidence" value="ECO:0007669"/>
    <property type="project" value="UniProtKB-UniRule"/>
</dbReference>
<dbReference type="InterPro" id="IPR013815">
    <property type="entry name" value="ATP_grasp_subdomain_1"/>
</dbReference>
<keyword evidence="3 10" id="KW-0436">Ligase</keyword>
<name>A0A437JCD5_9SPHN</name>
<feature type="binding site" evidence="10">
    <location>
        <begin position="331"/>
        <end position="333"/>
    </location>
    <ligand>
        <name>substrate</name>
        <note>ligand shared with subunit alpha</note>
    </ligand>
</feature>
<keyword evidence="2 10" id="KW-0816">Tricarboxylic acid cycle</keyword>
<feature type="binding site" evidence="10">
    <location>
        <begin position="53"/>
        <end position="55"/>
    </location>
    <ligand>
        <name>ATP</name>
        <dbReference type="ChEBI" id="CHEBI:30616"/>
    </ligand>
</feature>
<dbReference type="NCBIfam" id="NF001913">
    <property type="entry name" value="PRK00696.1"/>
    <property type="match status" value="1"/>
</dbReference>
<dbReference type="SUPFAM" id="SSF56059">
    <property type="entry name" value="Glutathione synthetase ATP-binding domain-like"/>
    <property type="match status" value="1"/>
</dbReference>
<dbReference type="EC" id="6.2.1.5" evidence="10"/>
<dbReference type="AlphaFoldDB" id="A0A437JCD5"/>
<feature type="binding site" evidence="10">
    <location>
        <position position="274"/>
    </location>
    <ligand>
        <name>substrate</name>
        <note>ligand shared with subunit alpha</note>
    </ligand>
</feature>
<dbReference type="InterPro" id="IPR005811">
    <property type="entry name" value="SUCC_ACL_C"/>
</dbReference>
<dbReference type="GO" id="GO:0005829">
    <property type="term" value="C:cytosol"/>
    <property type="evidence" value="ECO:0007669"/>
    <property type="project" value="TreeGrafter"/>
</dbReference>
<feature type="binding site" evidence="10">
    <location>
        <position position="112"/>
    </location>
    <ligand>
        <name>ATP</name>
        <dbReference type="ChEBI" id="CHEBI:30616"/>
    </ligand>
</feature>
<dbReference type="NCBIfam" id="TIGR01016">
    <property type="entry name" value="sucCoAbeta"/>
    <property type="match status" value="1"/>
</dbReference>
<dbReference type="InterPro" id="IPR005809">
    <property type="entry name" value="Succ_CoA_ligase-like_bsu"/>
</dbReference>
<comment type="caution">
    <text evidence="10">Lacks conserved residue(s) required for the propagation of feature annotation.</text>
</comment>
<dbReference type="Gene3D" id="3.40.50.261">
    <property type="entry name" value="Succinyl-CoA synthetase domains"/>
    <property type="match status" value="1"/>
</dbReference>
<feature type="binding site" evidence="10">
    <location>
        <position position="117"/>
    </location>
    <ligand>
        <name>ATP</name>
        <dbReference type="ChEBI" id="CHEBI:30616"/>
    </ligand>
</feature>
<dbReference type="Gene3D" id="3.30.470.20">
    <property type="entry name" value="ATP-grasp fold, B domain"/>
    <property type="match status" value="1"/>
</dbReference>
<evidence type="ECO:0000256" key="2">
    <source>
        <dbReference type="ARBA" id="ARBA00022532"/>
    </source>
</evidence>
<evidence type="ECO:0000313" key="12">
    <source>
        <dbReference type="EMBL" id="RVT43400.1"/>
    </source>
</evidence>
<evidence type="ECO:0000256" key="1">
    <source>
        <dbReference type="ARBA" id="ARBA00009182"/>
    </source>
</evidence>
<reference evidence="12 13" key="1">
    <citation type="submission" date="2019-01" db="EMBL/GenBank/DDBJ databases">
        <authorList>
            <person name="Chen W.-M."/>
        </authorList>
    </citation>
    <scope>NUCLEOTIDE SEQUENCE [LARGE SCALE GENOMIC DNA]</scope>
    <source>
        <strain evidence="12 13">TLA-22</strain>
    </source>
</reference>
<comment type="similarity">
    <text evidence="1 10">Belongs to the succinate/malate CoA ligase beta subunit family.</text>
</comment>
<accession>A0A437JCD5</accession>
<keyword evidence="7 10" id="KW-0460">Magnesium</keyword>
<evidence type="ECO:0000313" key="13">
    <source>
        <dbReference type="Proteomes" id="UP000282977"/>
    </source>
</evidence>
<sequence>MNIHEYQAKELLAKYGAPIAAGYAALTVEEAVEAAAKLPGPLYVVKAQIHAGGRGKGKFKELGPDAKGGVRLAFNLDEVKAHATDMLGNTLVTIQTGDAGKQVNRLYITDGADIAKEYYLALLVDRTSSEVAFVVSTEGGMDIEEVAHSTPEKIHTFSVDPATGFMPHHGRTVAAALGLTGDLAKQAAKVAQSLYDAFLATDAAQIEINPLAQTEQGNLLVLDAKVGFDGNALFRHKDLMELRDETEEDPAELEASKYDLAYIKLDGDIGCMVNGAGLAMATMDIIKLNGMFPANFLDVGGGASKEKVTAAFKIILSDPAVKGILVNIFGGIMRCDIIADGIVAAAKEVNLSVPLVVRLEGTNVQQGKDILAGSGLPIVSADDLGDAARKIVAQVKQAA</sequence>
<feature type="binding site" evidence="10">
    <location>
        <position position="223"/>
    </location>
    <ligand>
        <name>Mg(2+)</name>
        <dbReference type="ChEBI" id="CHEBI:18420"/>
    </ligand>
</feature>
<evidence type="ECO:0000256" key="5">
    <source>
        <dbReference type="ARBA" id="ARBA00022741"/>
    </source>
</evidence>
<proteinExistence type="inferred from homology"/>
<dbReference type="FunFam" id="3.30.470.20:FF:000002">
    <property type="entry name" value="Succinate--CoA ligase [ADP-forming] subunit beta"/>
    <property type="match status" value="1"/>
</dbReference>
<gene>
    <name evidence="10" type="primary">sucC</name>
    <name evidence="12" type="ORF">ENE74_01850</name>
</gene>
<dbReference type="GO" id="GO:0006099">
    <property type="term" value="P:tricarboxylic acid cycle"/>
    <property type="evidence" value="ECO:0007669"/>
    <property type="project" value="UniProtKB-UniRule"/>
</dbReference>
<keyword evidence="4 10" id="KW-0479">Metal-binding</keyword>
<dbReference type="RefSeq" id="WP_127688936.1">
    <property type="nucleotide sequence ID" value="NZ_RZUL01000001.1"/>
</dbReference>
<comment type="cofactor">
    <cofactor evidence="10">
        <name>Mg(2+)</name>
        <dbReference type="ChEBI" id="CHEBI:18420"/>
    </cofactor>
    <text evidence="10">Binds 1 Mg(2+) ion per subunit.</text>
</comment>
<keyword evidence="6 10" id="KW-0067">ATP-binding</keyword>
<comment type="subunit">
    <text evidence="10">Heterotetramer of two alpha and two beta subunits.</text>
</comment>
<dbReference type="GO" id="GO:0050074">
    <property type="term" value="F:malate-CoA ligase activity"/>
    <property type="evidence" value="ECO:0007669"/>
    <property type="project" value="UniProtKB-EC"/>
</dbReference>
<evidence type="ECO:0000256" key="10">
    <source>
        <dbReference type="HAMAP-Rule" id="MF_00558"/>
    </source>
</evidence>
<evidence type="ECO:0000256" key="7">
    <source>
        <dbReference type="ARBA" id="ARBA00022842"/>
    </source>
</evidence>
<dbReference type="GO" id="GO:0004775">
    <property type="term" value="F:succinate-CoA ligase (ADP-forming) activity"/>
    <property type="evidence" value="ECO:0007669"/>
    <property type="project" value="UniProtKB-UniRule"/>
</dbReference>
<dbReference type="Gene3D" id="3.30.1490.20">
    <property type="entry name" value="ATP-grasp fold, A domain"/>
    <property type="match status" value="1"/>
</dbReference>
<comment type="function">
    <text evidence="10">Succinyl-CoA synthetase functions in the citric acid cycle (TCA), coupling the hydrolysis of succinyl-CoA to the synthesis of either ATP or GTP and thus represents the only step of substrate-level phosphorylation in the TCA. The beta subunit provides nucleotide specificity of the enzyme and binds the substrate succinate, while the binding sites for coenzyme A and phosphate are found in the alpha subunit.</text>
</comment>
<dbReference type="InterPro" id="IPR013650">
    <property type="entry name" value="ATP-grasp_succ-CoA_synth-type"/>
</dbReference>
<evidence type="ECO:0000256" key="6">
    <source>
        <dbReference type="ARBA" id="ARBA00022840"/>
    </source>
</evidence>
<dbReference type="Proteomes" id="UP000282977">
    <property type="component" value="Unassembled WGS sequence"/>
</dbReference>
<dbReference type="SUPFAM" id="SSF52210">
    <property type="entry name" value="Succinyl-CoA synthetase domains"/>
    <property type="match status" value="1"/>
</dbReference>
<comment type="catalytic activity">
    <reaction evidence="8">
        <text>(S)-malate + ATP + CoA = (S)-malyl-CoA + ADP + phosphate</text>
        <dbReference type="Rhea" id="RHEA:26193"/>
        <dbReference type="ChEBI" id="CHEBI:15589"/>
        <dbReference type="ChEBI" id="CHEBI:30616"/>
        <dbReference type="ChEBI" id="CHEBI:43474"/>
        <dbReference type="ChEBI" id="CHEBI:57287"/>
        <dbReference type="ChEBI" id="CHEBI:57317"/>
        <dbReference type="ChEBI" id="CHEBI:456216"/>
        <dbReference type="EC" id="6.2.1.9"/>
    </reaction>
</comment>
<dbReference type="Pfam" id="PF08442">
    <property type="entry name" value="ATP-grasp_2"/>
    <property type="match status" value="1"/>
</dbReference>